<reference evidence="1 2" key="1">
    <citation type="submission" date="2021-06" db="EMBL/GenBank/DDBJ databases">
        <authorList>
            <person name="Kallberg Y."/>
            <person name="Tangrot J."/>
            <person name="Rosling A."/>
        </authorList>
    </citation>
    <scope>NUCLEOTIDE SEQUENCE [LARGE SCALE GENOMIC DNA]</scope>
    <source>
        <strain evidence="1 2">120-4 pot B 10/14</strain>
    </source>
</reference>
<proteinExistence type="predicted"/>
<dbReference type="Proteomes" id="UP000789901">
    <property type="component" value="Unassembled WGS sequence"/>
</dbReference>
<keyword evidence="2" id="KW-1185">Reference proteome</keyword>
<feature type="non-terminal residue" evidence="1">
    <location>
        <position position="52"/>
    </location>
</feature>
<dbReference type="EMBL" id="CAJVQB010063361">
    <property type="protein sequence ID" value="CAG8840655.1"/>
    <property type="molecule type" value="Genomic_DNA"/>
</dbReference>
<name>A0ABN7WVA4_GIGMA</name>
<organism evidence="1 2">
    <name type="scientific">Gigaspora margarita</name>
    <dbReference type="NCBI Taxonomy" id="4874"/>
    <lineage>
        <taxon>Eukaryota</taxon>
        <taxon>Fungi</taxon>
        <taxon>Fungi incertae sedis</taxon>
        <taxon>Mucoromycota</taxon>
        <taxon>Glomeromycotina</taxon>
        <taxon>Glomeromycetes</taxon>
        <taxon>Diversisporales</taxon>
        <taxon>Gigasporaceae</taxon>
        <taxon>Gigaspora</taxon>
    </lineage>
</organism>
<sequence length="52" mass="6207">MNKCNENREVESNENIKEEAKFNEEVQIETVSNIIVEDDKEIKKDKSRQMSY</sequence>
<comment type="caution">
    <text evidence="1">The sequence shown here is derived from an EMBL/GenBank/DDBJ whole genome shotgun (WGS) entry which is preliminary data.</text>
</comment>
<protein>
    <submittedName>
        <fullName evidence="1">43060_t:CDS:1</fullName>
    </submittedName>
</protein>
<evidence type="ECO:0000313" key="2">
    <source>
        <dbReference type="Proteomes" id="UP000789901"/>
    </source>
</evidence>
<gene>
    <name evidence="1" type="ORF">GMARGA_LOCUS35010</name>
</gene>
<accession>A0ABN7WVA4</accession>
<evidence type="ECO:0000313" key="1">
    <source>
        <dbReference type="EMBL" id="CAG8840655.1"/>
    </source>
</evidence>